<dbReference type="InterPro" id="IPR020550">
    <property type="entry name" value="Inositol_monophosphatase_CS"/>
</dbReference>
<comment type="similarity">
    <text evidence="1">Belongs to the inositol monophosphatase superfamily.</text>
</comment>
<keyword evidence="7" id="KW-1185">Reference proteome</keyword>
<feature type="binding site" evidence="5">
    <location>
        <position position="209"/>
    </location>
    <ligand>
        <name>Mg(2+)</name>
        <dbReference type="ChEBI" id="CHEBI:18420"/>
        <label>1</label>
        <note>catalytic</note>
    </ligand>
</feature>
<evidence type="ECO:0000256" key="3">
    <source>
        <dbReference type="ARBA" id="ARBA00022801"/>
    </source>
</evidence>
<dbReference type="GO" id="GO:0006020">
    <property type="term" value="P:inositol metabolic process"/>
    <property type="evidence" value="ECO:0007669"/>
    <property type="project" value="TreeGrafter"/>
</dbReference>
<dbReference type="SUPFAM" id="SSF56655">
    <property type="entry name" value="Carbohydrate phosphatase"/>
    <property type="match status" value="1"/>
</dbReference>
<proteinExistence type="inferred from homology"/>
<comment type="cofactor">
    <cofactor evidence="5">
        <name>Mg(2+)</name>
        <dbReference type="ChEBI" id="CHEBI:18420"/>
    </cofactor>
</comment>
<sequence>MSAAAGADLDLLLAAAAEAGRVAQRFFRQSPQVWWKEGHSPVSEADFAVDTYLRQTLLAARPDYGWLSEETEAVPITGPEPDCFFVVDPIDGTRAFLRGEETWCVALAVIRRGRPVAAVVDAPAKAEVFHATRDGGAFLNGAALDLSESPGERPFAVAMPDGMRKALTPDMRRDLRATPSAPSLAYRIAQVAAARIDGTLIRPSASDWDIAAADLILAEAGGRLGDIEGEERLYKLEGRRHGLLIAGARHAWPTLQAIARAATSI</sequence>
<evidence type="ECO:0000256" key="4">
    <source>
        <dbReference type="ARBA" id="ARBA00022842"/>
    </source>
</evidence>
<protein>
    <submittedName>
        <fullName evidence="6">3'(2'),5'-bisphosphate nucleotidase CysQ</fullName>
    </submittedName>
</protein>
<dbReference type="GO" id="GO:0046854">
    <property type="term" value="P:phosphatidylinositol phosphate biosynthetic process"/>
    <property type="evidence" value="ECO:0007669"/>
    <property type="project" value="InterPro"/>
</dbReference>
<dbReference type="InterPro" id="IPR020583">
    <property type="entry name" value="Inositol_monoP_metal-BS"/>
</dbReference>
<keyword evidence="4 5" id="KW-0460">Magnesium</keyword>
<dbReference type="EMBL" id="BMIQ01000002">
    <property type="protein sequence ID" value="GGD99606.1"/>
    <property type="molecule type" value="Genomic_DNA"/>
</dbReference>
<dbReference type="PANTHER" id="PTHR20854">
    <property type="entry name" value="INOSITOL MONOPHOSPHATASE"/>
    <property type="match status" value="1"/>
</dbReference>
<keyword evidence="3" id="KW-0378">Hydrolase</keyword>
<feature type="binding site" evidence="5">
    <location>
        <position position="69"/>
    </location>
    <ligand>
        <name>Mg(2+)</name>
        <dbReference type="ChEBI" id="CHEBI:18420"/>
        <label>1</label>
        <note>catalytic</note>
    </ligand>
</feature>
<reference evidence="6" key="1">
    <citation type="journal article" date="2014" name="Int. J. Syst. Evol. Microbiol.">
        <title>Complete genome sequence of Corynebacterium casei LMG S-19264T (=DSM 44701T), isolated from a smear-ripened cheese.</title>
        <authorList>
            <consortium name="US DOE Joint Genome Institute (JGI-PGF)"/>
            <person name="Walter F."/>
            <person name="Albersmeier A."/>
            <person name="Kalinowski J."/>
            <person name="Ruckert C."/>
        </authorList>
    </citation>
    <scope>NUCLEOTIDE SEQUENCE</scope>
    <source>
        <strain evidence="6">CGMCC 1.15367</strain>
    </source>
</reference>
<dbReference type="AlphaFoldDB" id="A0A916ZJN5"/>
<comment type="caution">
    <text evidence="6">The sequence shown here is derived from an EMBL/GenBank/DDBJ whole genome shotgun (WGS) entry which is preliminary data.</text>
</comment>
<accession>A0A916ZJN5</accession>
<name>A0A916ZJN5_9HYPH</name>
<dbReference type="Proteomes" id="UP000644699">
    <property type="component" value="Unassembled WGS sequence"/>
</dbReference>
<dbReference type="PROSITE" id="PS00629">
    <property type="entry name" value="IMP_1"/>
    <property type="match status" value="1"/>
</dbReference>
<feature type="binding site" evidence="5">
    <location>
        <position position="90"/>
    </location>
    <ligand>
        <name>Mg(2+)</name>
        <dbReference type="ChEBI" id="CHEBI:18420"/>
        <label>2</label>
    </ligand>
</feature>
<dbReference type="GO" id="GO:0007165">
    <property type="term" value="P:signal transduction"/>
    <property type="evidence" value="ECO:0007669"/>
    <property type="project" value="TreeGrafter"/>
</dbReference>
<dbReference type="Pfam" id="PF00459">
    <property type="entry name" value="Inositol_P"/>
    <property type="match status" value="1"/>
</dbReference>
<dbReference type="GO" id="GO:0046872">
    <property type="term" value="F:metal ion binding"/>
    <property type="evidence" value="ECO:0007669"/>
    <property type="project" value="UniProtKB-KW"/>
</dbReference>
<dbReference type="Gene3D" id="3.30.540.10">
    <property type="entry name" value="Fructose-1,6-Bisphosphatase, subunit A, domain 1"/>
    <property type="match status" value="1"/>
</dbReference>
<evidence type="ECO:0000313" key="6">
    <source>
        <dbReference type="EMBL" id="GGD99606.1"/>
    </source>
</evidence>
<dbReference type="Gene3D" id="3.40.190.80">
    <property type="match status" value="1"/>
</dbReference>
<evidence type="ECO:0000256" key="2">
    <source>
        <dbReference type="ARBA" id="ARBA00022723"/>
    </source>
</evidence>
<organism evidence="6 7">
    <name type="scientific">Aureimonas endophytica</name>
    <dbReference type="NCBI Taxonomy" id="2027858"/>
    <lineage>
        <taxon>Bacteria</taxon>
        <taxon>Pseudomonadati</taxon>
        <taxon>Pseudomonadota</taxon>
        <taxon>Alphaproteobacteria</taxon>
        <taxon>Hyphomicrobiales</taxon>
        <taxon>Aurantimonadaceae</taxon>
        <taxon>Aureimonas</taxon>
    </lineage>
</organism>
<feature type="binding site" evidence="5">
    <location>
        <position position="88"/>
    </location>
    <ligand>
        <name>Mg(2+)</name>
        <dbReference type="ChEBI" id="CHEBI:18420"/>
        <label>1</label>
        <note>catalytic</note>
    </ligand>
</feature>
<evidence type="ECO:0000256" key="1">
    <source>
        <dbReference type="ARBA" id="ARBA00009759"/>
    </source>
</evidence>
<keyword evidence="2 5" id="KW-0479">Metal-binding</keyword>
<reference evidence="6" key="2">
    <citation type="submission" date="2020-09" db="EMBL/GenBank/DDBJ databases">
        <authorList>
            <person name="Sun Q."/>
            <person name="Zhou Y."/>
        </authorList>
    </citation>
    <scope>NUCLEOTIDE SEQUENCE</scope>
    <source>
        <strain evidence="6">CGMCC 1.15367</strain>
    </source>
</reference>
<evidence type="ECO:0000256" key="5">
    <source>
        <dbReference type="PIRSR" id="PIRSR600760-2"/>
    </source>
</evidence>
<dbReference type="RefSeq" id="WP_188907881.1">
    <property type="nucleotide sequence ID" value="NZ_BMIQ01000002.1"/>
</dbReference>
<dbReference type="PANTHER" id="PTHR20854:SF4">
    <property type="entry name" value="INOSITOL-1-MONOPHOSPHATASE-RELATED"/>
    <property type="match status" value="1"/>
</dbReference>
<dbReference type="GO" id="GO:0008934">
    <property type="term" value="F:inositol monophosphate 1-phosphatase activity"/>
    <property type="evidence" value="ECO:0007669"/>
    <property type="project" value="TreeGrafter"/>
</dbReference>
<dbReference type="InterPro" id="IPR000760">
    <property type="entry name" value="Inositol_monophosphatase-like"/>
</dbReference>
<evidence type="ECO:0000313" key="7">
    <source>
        <dbReference type="Proteomes" id="UP000644699"/>
    </source>
</evidence>
<dbReference type="PROSITE" id="PS00630">
    <property type="entry name" value="IMP_2"/>
    <property type="match status" value="1"/>
</dbReference>
<gene>
    <name evidence="6" type="ORF">GCM10011390_18030</name>
</gene>
<dbReference type="PRINTS" id="PR00377">
    <property type="entry name" value="IMPHPHTASES"/>
</dbReference>
<dbReference type="CDD" id="cd01638">
    <property type="entry name" value="CysQ"/>
    <property type="match status" value="1"/>
</dbReference>
<feature type="binding site" evidence="5">
    <location>
        <position position="91"/>
    </location>
    <ligand>
        <name>Mg(2+)</name>
        <dbReference type="ChEBI" id="CHEBI:18420"/>
        <label>1</label>
        <note>catalytic</note>
    </ligand>
</feature>